<comment type="catalytic activity">
    <reaction evidence="2">
        <text>glycyl-tRNA(Ala) + H2O = tRNA(Ala) + glycine + H(+)</text>
        <dbReference type="Rhea" id="RHEA:53744"/>
        <dbReference type="Rhea" id="RHEA-COMP:9657"/>
        <dbReference type="Rhea" id="RHEA-COMP:13640"/>
        <dbReference type="ChEBI" id="CHEBI:15377"/>
        <dbReference type="ChEBI" id="CHEBI:15378"/>
        <dbReference type="ChEBI" id="CHEBI:57305"/>
        <dbReference type="ChEBI" id="CHEBI:78442"/>
        <dbReference type="ChEBI" id="CHEBI:78522"/>
    </reaction>
</comment>
<comment type="caution">
    <text evidence="3">The sequence shown here is derived from an EMBL/GenBank/DDBJ whole genome shotgun (WGS) entry which is preliminary data.</text>
</comment>
<feature type="short sequence motif" description="Gly-cisPro motif, important for rejection of L-amino acids" evidence="2">
    <location>
        <begin position="142"/>
        <end position="143"/>
    </location>
</feature>
<dbReference type="EC" id="3.1.1.96" evidence="2"/>
<keyword evidence="2" id="KW-0963">Cytoplasm</keyword>
<comment type="function">
    <text evidence="2">An aminoacyl-tRNA editing enzyme that deacylates mischarged D-aminoacyl-tRNAs. Also deacylates mischarged glycyl-tRNA(Ala), protecting cells against glycine mischarging by AlaRS. Acts via tRNA-based rather than protein-based catalysis; rejects L-amino acids rather than detecting D-amino acids in the active site. By recycling D-aminoacyl-tRNA to D-amino acids and free tRNA molecules, this enzyme counteracts the toxicity associated with the formation of D-aminoacyl-tRNA entities in vivo and helps enforce protein L-homochirality.</text>
</comment>
<dbReference type="GO" id="GO:0019478">
    <property type="term" value="P:D-amino acid catabolic process"/>
    <property type="evidence" value="ECO:0007669"/>
    <property type="project" value="UniProtKB-UniRule"/>
</dbReference>
<dbReference type="AlphaFoldDB" id="A0A0V8RZK3"/>
<dbReference type="OrthoDB" id="9801395at2"/>
<comment type="subcellular location">
    <subcellularLocation>
        <location evidence="2">Cytoplasm</location>
    </subcellularLocation>
</comment>
<keyword evidence="2" id="KW-0378">Hydrolase</keyword>
<dbReference type="EMBL" id="LLVT01000001">
    <property type="protein sequence ID" value="KSW13504.1"/>
    <property type="molecule type" value="Genomic_DNA"/>
</dbReference>
<comment type="similarity">
    <text evidence="1 2">Belongs to the DTD family.</text>
</comment>
<dbReference type="PANTHER" id="PTHR10472:SF5">
    <property type="entry name" value="D-AMINOACYL-TRNA DEACYLASE 1"/>
    <property type="match status" value="1"/>
</dbReference>
<dbReference type="HAMAP" id="MF_00518">
    <property type="entry name" value="Deacylase_Dtd"/>
    <property type="match status" value="1"/>
</dbReference>
<name>A0A0V8RZK3_9ACTO</name>
<dbReference type="InterPro" id="IPR003732">
    <property type="entry name" value="Daa-tRNA_deacyls_DTD"/>
</dbReference>
<dbReference type="Proteomes" id="UP000054686">
    <property type="component" value="Unassembled WGS sequence"/>
</dbReference>
<dbReference type="InterPro" id="IPR023509">
    <property type="entry name" value="DTD-like_sf"/>
</dbReference>
<dbReference type="NCBIfam" id="TIGR00256">
    <property type="entry name" value="D-aminoacyl-tRNA deacylase"/>
    <property type="match status" value="1"/>
</dbReference>
<sequence>MRAVIQRATSGEVRVDGTVVGRLAIDPHEAGEKRQGLVVLLGVQRGDGPEQVATVARKIAELRILDDERSALDAGAPILVISQFTLYGDTRKGRRPSWAHAAPGEEAEPLVDAVVADLRGRGLHVETGQFGAMMEVSLVNDGPFTVLVEA</sequence>
<organism evidence="3 4">
    <name type="scientific">Schaalia odontolytica</name>
    <dbReference type="NCBI Taxonomy" id="1660"/>
    <lineage>
        <taxon>Bacteria</taxon>
        <taxon>Bacillati</taxon>
        <taxon>Actinomycetota</taxon>
        <taxon>Actinomycetes</taxon>
        <taxon>Actinomycetales</taxon>
        <taxon>Actinomycetaceae</taxon>
        <taxon>Schaalia</taxon>
    </lineage>
</organism>
<keyword evidence="2" id="KW-0820">tRNA-binding</keyword>
<evidence type="ECO:0000256" key="2">
    <source>
        <dbReference type="HAMAP-Rule" id="MF_00518"/>
    </source>
</evidence>
<dbReference type="GO" id="GO:0106026">
    <property type="term" value="F:Gly-tRNA(Ala) deacylase activity"/>
    <property type="evidence" value="ECO:0007669"/>
    <property type="project" value="UniProtKB-UniRule"/>
</dbReference>
<gene>
    <name evidence="2" type="primary">dtd</name>
    <name evidence="3" type="ORF">APY09_03945</name>
</gene>
<dbReference type="Gene3D" id="3.50.80.10">
    <property type="entry name" value="D-tyrosyl-tRNA(Tyr) deacylase"/>
    <property type="match status" value="1"/>
</dbReference>
<dbReference type="GO" id="GO:0051500">
    <property type="term" value="F:D-tyrosyl-tRNA(Tyr) deacylase activity"/>
    <property type="evidence" value="ECO:0007669"/>
    <property type="project" value="TreeGrafter"/>
</dbReference>
<reference evidence="3 4" key="1">
    <citation type="submission" date="2015-10" db="EMBL/GenBank/DDBJ databases">
        <title>Draft Genome of Actinomyces odontolyticus subsp. actinosynbacter strain XH001.</title>
        <authorList>
            <person name="Mclean J.S."/>
            <person name="He X."/>
        </authorList>
    </citation>
    <scope>NUCLEOTIDE SEQUENCE [LARGE SCALE GENOMIC DNA]</scope>
    <source>
        <strain evidence="3 4">XH001</strain>
    </source>
</reference>
<comment type="domain">
    <text evidence="2">A Gly-cisPro motif from one monomer fits into the active site of the other monomer to allow specific chiral rejection of L-amino acids.</text>
</comment>
<evidence type="ECO:0000256" key="1">
    <source>
        <dbReference type="ARBA" id="ARBA00009673"/>
    </source>
</evidence>
<dbReference type="PANTHER" id="PTHR10472">
    <property type="entry name" value="D-TYROSYL-TRNA TYR DEACYLASE"/>
    <property type="match status" value="1"/>
</dbReference>
<proteinExistence type="inferred from homology"/>
<dbReference type="RefSeq" id="WP_060566258.1">
    <property type="nucleotide sequence ID" value="NZ_CP040006.1"/>
</dbReference>
<dbReference type="Pfam" id="PF02580">
    <property type="entry name" value="Tyr_Deacylase"/>
    <property type="match status" value="1"/>
</dbReference>
<evidence type="ECO:0000313" key="4">
    <source>
        <dbReference type="Proteomes" id="UP000054686"/>
    </source>
</evidence>
<dbReference type="GO" id="GO:0043908">
    <property type="term" value="F:Ser(Gly)-tRNA(Ala) hydrolase activity"/>
    <property type="evidence" value="ECO:0007669"/>
    <property type="project" value="UniProtKB-UniRule"/>
</dbReference>
<comment type="catalytic activity">
    <reaction evidence="2">
        <text>a D-aminoacyl-tRNA + H2O = a tRNA + a D-alpha-amino acid + H(+)</text>
        <dbReference type="Rhea" id="RHEA:13953"/>
        <dbReference type="Rhea" id="RHEA-COMP:10123"/>
        <dbReference type="Rhea" id="RHEA-COMP:10124"/>
        <dbReference type="ChEBI" id="CHEBI:15377"/>
        <dbReference type="ChEBI" id="CHEBI:15378"/>
        <dbReference type="ChEBI" id="CHEBI:59871"/>
        <dbReference type="ChEBI" id="CHEBI:78442"/>
        <dbReference type="ChEBI" id="CHEBI:79333"/>
        <dbReference type="EC" id="3.1.1.96"/>
    </reaction>
</comment>
<accession>A0A0V8RZK3</accession>
<comment type="subunit">
    <text evidence="2">Homodimer.</text>
</comment>
<dbReference type="GO" id="GO:0000049">
    <property type="term" value="F:tRNA binding"/>
    <property type="evidence" value="ECO:0007669"/>
    <property type="project" value="UniProtKB-UniRule"/>
</dbReference>
<dbReference type="GO" id="GO:0005737">
    <property type="term" value="C:cytoplasm"/>
    <property type="evidence" value="ECO:0007669"/>
    <property type="project" value="UniProtKB-SubCell"/>
</dbReference>
<protein>
    <recommendedName>
        <fullName evidence="2">D-aminoacyl-tRNA deacylase</fullName>
        <shortName evidence="2">DTD</shortName>
        <ecNumber evidence="2">3.1.1.96</ecNumber>
    </recommendedName>
    <alternativeName>
        <fullName evidence="2">Gly-tRNA(Ala) deacylase</fullName>
        <ecNumber evidence="2">3.1.1.-</ecNumber>
    </alternativeName>
</protein>
<dbReference type="EC" id="3.1.1.-" evidence="2"/>
<keyword evidence="2" id="KW-0694">RNA-binding</keyword>
<dbReference type="SUPFAM" id="SSF69500">
    <property type="entry name" value="DTD-like"/>
    <property type="match status" value="1"/>
</dbReference>
<evidence type="ECO:0000313" key="3">
    <source>
        <dbReference type="EMBL" id="KSW13504.1"/>
    </source>
</evidence>